<feature type="compositionally biased region" description="Basic residues" evidence="1">
    <location>
        <begin position="108"/>
        <end position="118"/>
    </location>
</feature>
<dbReference type="EMBL" id="JAGTJQ010000001">
    <property type="protein sequence ID" value="KAH7039678.1"/>
    <property type="molecule type" value="Genomic_DNA"/>
</dbReference>
<organism evidence="2 3">
    <name type="scientific">Microdochium trichocladiopsis</name>
    <dbReference type="NCBI Taxonomy" id="1682393"/>
    <lineage>
        <taxon>Eukaryota</taxon>
        <taxon>Fungi</taxon>
        <taxon>Dikarya</taxon>
        <taxon>Ascomycota</taxon>
        <taxon>Pezizomycotina</taxon>
        <taxon>Sordariomycetes</taxon>
        <taxon>Xylariomycetidae</taxon>
        <taxon>Xylariales</taxon>
        <taxon>Microdochiaceae</taxon>
        <taxon>Microdochium</taxon>
    </lineage>
</organism>
<dbReference type="Proteomes" id="UP000756346">
    <property type="component" value="Unassembled WGS sequence"/>
</dbReference>
<comment type="caution">
    <text evidence="2">The sequence shown here is derived from an EMBL/GenBank/DDBJ whole genome shotgun (WGS) entry which is preliminary data.</text>
</comment>
<feature type="compositionally biased region" description="Basic and acidic residues" evidence="1">
    <location>
        <begin position="205"/>
        <end position="231"/>
    </location>
</feature>
<dbReference type="GeneID" id="70177388"/>
<dbReference type="AlphaFoldDB" id="A0A9P8YGU3"/>
<accession>A0A9P8YGU3</accession>
<feature type="region of interest" description="Disordered" evidence="1">
    <location>
        <begin position="59"/>
        <end position="134"/>
    </location>
</feature>
<dbReference type="RefSeq" id="XP_046017733.1">
    <property type="nucleotide sequence ID" value="XM_046147842.1"/>
</dbReference>
<feature type="compositionally biased region" description="Basic residues" evidence="1">
    <location>
        <begin position="75"/>
        <end position="84"/>
    </location>
</feature>
<reference evidence="2" key="1">
    <citation type="journal article" date="2021" name="Nat. Commun.">
        <title>Genetic determinants of endophytism in the Arabidopsis root mycobiome.</title>
        <authorList>
            <person name="Mesny F."/>
            <person name="Miyauchi S."/>
            <person name="Thiergart T."/>
            <person name="Pickel B."/>
            <person name="Atanasova L."/>
            <person name="Karlsson M."/>
            <person name="Huettel B."/>
            <person name="Barry K.W."/>
            <person name="Haridas S."/>
            <person name="Chen C."/>
            <person name="Bauer D."/>
            <person name="Andreopoulos W."/>
            <person name="Pangilinan J."/>
            <person name="LaButti K."/>
            <person name="Riley R."/>
            <person name="Lipzen A."/>
            <person name="Clum A."/>
            <person name="Drula E."/>
            <person name="Henrissat B."/>
            <person name="Kohler A."/>
            <person name="Grigoriev I.V."/>
            <person name="Martin F.M."/>
            <person name="Hacquard S."/>
        </authorList>
    </citation>
    <scope>NUCLEOTIDE SEQUENCE</scope>
    <source>
        <strain evidence="2">MPI-CAGE-CH-0230</strain>
    </source>
</reference>
<sequence length="231" mass="25435">MVPSARKPSTSLNERQPDGHQGNVMNMEFQQSSTTRVSESLIGSLGQFTTVQTTATQVKDFTSSAGPGSLGLHSGHSHPGRSRVSHLGVRSGTASARVFRPTPEQPRRPRQQGNHKSRGNPPPKIKEGSQLRSRNTVATLGRYRTPPAAARVLSSECLQGRSSWRSGGTPRRRDFPWSQWTIEMIASSWGWWFEKSSSNCSNSGEARERTSHALEPTARAHDLDSPRHKAM</sequence>
<keyword evidence="3" id="KW-1185">Reference proteome</keyword>
<gene>
    <name evidence="2" type="ORF">B0I36DRAFT_1084</name>
</gene>
<feature type="compositionally biased region" description="Low complexity" evidence="1">
    <location>
        <begin position="59"/>
        <end position="74"/>
    </location>
</feature>
<name>A0A9P8YGU3_9PEZI</name>
<evidence type="ECO:0000256" key="1">
    <source>
        <dbReference type="SAM" id="MobiDB-lite"/>
    </source>
</evidence>
<evidence type="ECO:0000313" key="2">
    <source>
        <dbReference type="EMBL" id="KAH7039678.1"/>
    </source>
</evidence>
<evidence type="ECO:0000313" key="3">
    <source>
        <dbReference type="Proteomes" id="UP000756346"/>
    </source>
</evidence>
<proteinExistence type="predicted"/>
<feature type="region of interest" description="Disordered" evidence="1">
    <location>
        <begin position="197"/>
        <end position="231"/>
    </location>
</feature>
<protein>
    <submittedName>
        <fullName evidence="2">Uncharacterized protein</fullName>
    </submittedName>
</protein>
<feature type="region of interest" description="Disordered" evidence="1">
    <location>
        <begin position="1"/>
        <end position="25"/>
    </location>
</feature>